<feature type="domain" description="DUF2428" evidence="3">
    <location>
        <begin position="830"/>
        <end position="1090"/>
    </location>
</feature>
<dbReference type="InterPro" id="IPR051954">
    <property type="entry name" value="tRNA_methyltransferase_THADA"/>
</dbReference>
<reference evidence="6" key="1">
    <citation type="submission" date="2020-08" db="EMBL/GenBank/DDBJ databases">
        <title>Multicomponent nature underlies the extraordinary mechanical properties of spider dragline silk.</title>
        <authorList>
            <person name="Kono N."/>
            <person name="Nakamura H."/>
            <person name="Mori M."/>
            <person name="Yoshida Y."/>
            <person name="Ohtoshi R."/>
            <person name="Malay A.D."/>
            <person name="Moran D.A.P."/>
            <person name="Tomita M."/>
            <person name="Numata K."/>
            <person name="Arakawa K."/>
        </authorList>
    </citation>
    <scope>NUCLEOTIDE SEQUENCE</scope>
</reference>
<evidence type="ECO:0000259" key="4">
    <source>
        <dbReference type="Pfam" id="PF25150"/>
    </source>
</evidence>
<dbReference type="Proteomes" id="UP000886998">
    <property type="component" value="Unassembled WGS sequence"/>
</dbReference>
<evidence type="ECO:0000259" key="5">
    <source>
        <dbReference type="Pfam" id="PF25151"/>
    </source>
</evidence>
<evidence type="ECO:0000313" key="7">
    <source>
        <dbReference type="Proteomes" id="UP000886998"/>
    </source>
</evidence>
<dbReference type="InterPro" id="IPR056842">
    <property type="entry name" value="THADA-like_TPR_C"/>
</dbReference>
<dbReference type="EMBL" id="BMAV01016102">
    <property type="protein sequence ID" value="GFY66554.1"/>
    <property type="molecule type" value="Genomic_DNA"/>
</dbReference>
<protein>
    <submittedName>
        <fullName evidence="6">Thyroid adenoma-associated protein homolog</fullName>
    </submittedName>
</protein>
<sequence length="1786" mass="205046">MSCNEKSNFYHKLFMITEKLSADKTPTATHKVLKELYQIIQKCDEKYDNAFSLPDAAQHTLFSLIQSLVSIISSSDFLADSLLLGSTCLSVLVAGLFYPKFASTFIISLYSLIGDIAKGNSQDSKRNNGKVSKEVQFEKASKTEECEESQNYIANLEPKIQQIQKLASDCTLEQTALISSIKEFIQGENEPHKRKIPTFHQIAILHGILSCQRTDLFSFRSKYFYHKPFLLILFNSIHLSCLTPRSSQYHAFSILVNWLKTCKTLLHELVRIEDSNAYFSSKTELISKTLSVLESNWESPIKGVNTFVKEAYKVLIALSEAECDYLKNHDFSLIQFLIDQAMKLSWKVKGKYLVLSIILQFTDYKKFLENYPEIPNEVIFNLKANYASSIISEVYKSIISSMICNKICATCYFHRKCKYSYEELHTEWCKWWKVPIIDALLSDDKLLIQNVSNLVLPWTLKTVPKSYDLLLDIFEKEIHYNPAPTLILLRLAKQSGICKFQEKEIKLIHKYLHHLNVHLRMEILSILCNSSKKSESLSNEELELLLEFIVENLNVDSTAFQQLFLSQLRILLVRIRDSLVQEYRIKCKDAHLVPEHLLKSKNIHVQLDRPQLEFLDKLVHAAVLSTFPGACFHRRRLSLHILDIIFDVFVVSPLGEKRKEKPSKFVKQVIQVAQLQGLWNFFIDDTLIYIFPCIIDYTDEIRALTYNLMEFSPWPGICKDLSSEVVIEYGFELCGHPDYKSSEGGALLISLVYKKLYINNNLAKLGITFAIQYLLNIIERMKSIEEKTVTAIVPTEEIMGYLLALQYCLNISKEVFRDYFENYKIKIMDLIDMIFNVSEKTLWTALNFMQGEEKNHCPSFADIGEALVNKVHSLVSNSEKSEGDIDISKTVELHLTCYWHKVKNCCYLLCELGACVFELDVDIDYKKNYLFKIAKILAEVLITCRHRGIVDACSLALNKFCVMLLRDDSLHEEICQTLLNMAFDSLSDATNVSVTRRSAGLPTLIQAVVSSENNNLQRKLLSHTIQNLLEFFEHSIPEGKVINDKADLPQVHIYHILKVLVMDASLSQAILLHLDNIIPICISGFSSSLWPIRNGALQLFGVLLPRICGQKKVRDEDSEHNLVSSSELFARCPSLKVCLLEKLEKCVQFHREKKLCSELVPVLSIIVKLSPPQENNKDLVVQFKSLLLQLLDVPVWKVRDLVSSSLSVLVSADDIFEEIEKLSHKLQTCNFNCNKIHGSLLLIQKVSKRDKFFPDIYKIVKSLTEVCNLLMGKKCSLLIGIALEIIITLSKNEEDSFLTEINKSICILDSKDCSIIGREFLEKQIVVLKLRTASRCKIPEIINQQTYKDASIITECLRILTEMLHFERAKPEFYDHMKFWKLNFEAVLNYIRIGRHPSVIQDALKFLIDLCYDWNAGCYILDPFITVSLENLLQPHLDMESGLSASGLSFTMLSLCIKSSLLRKQESHHLEKWNMLFNSHSQPRSADILRMQAACSIASIGPYLVKYLSEKIKSGCENSVFSFLSLCDGSLLLLQDEDEEIRNKACEFPSNIPHNYEINCLQFNIGIKVILFGMQDLLIGNYDFIFYLWNRLQNYPSIVNVFLGINGAYSCDNKNVQLFEQELVNVFAEPIHLILIQKELLKNSLVDLHHKNGRLWLVTIEMFSFALIEEINELLEIVLDCKSFDICEFINLQYGFSAFKKLYSQIEVLLDQKTLLMEFEREMLLLERLNEMEFSLSPVPYPYGVEISGNGVHTSKSWSSSSSTTHRFKSEDLLCWAIHSTSSWEE</sequence>
<feature type="domain" description="tRNA (32-2'-O)-methyltransferase regulator THADA-like C-terminal TPR repeats region" evidence="5">
    <location>
        <begin position="1093"/>
        <end position="1245"/>
    </location>
</feature>
<evidence type="ECO:0000313" key="6">
    <source>
        <dbReference type="EMBL" id="GFY66554.1"/>
    </source>
</evidence>
<keyword evidence="7" id="KW-1185">Reference proteome</keyword>
<keyword evidence="2" id="KW-0819">tRNA processing</keyword>
<accession>A0A8X6YBJ1</accession>
<dbReference type="GO" id="GO:0030488">
    <property type="term" value="P:tRNA methylation"/>
    <property type="evidence" value="ECO:0007669"/>
    <property type="project" value="TreeGrafter"/>
</dbReference>
<evidence type="ECO:0000259" key="3">
    <source>
        <dbReference type="Pfam" id="PF10350"/>
    </source>
</evidence>
<dbReference type="GO" id="GO:0005829">
    <property type="term" value="C:cytosol"/>
    <property type="evidence" value="ECO:0007669"/>
    <property type="project" value="TreeGrafter"/>
</dbReference>
<dbReference type="PANTHER" id="PTHR14387:SF0">
    <property type="entry name" value="DUF2428 DOMAIN-CONTAINING PROTEIN"/>
    <property type="match status" value="1"/>
</dbReference>
<comment type="similarity">
    <text evidence="1">Belongs to the THADA family.</text>
</comment>
<dbReference type="Pfam" id="PF25151">
    <property type="entry name" value="TPR_Trm732_C"/>
    <property type="match status" value="1"/>
</dbReference>
<evidence type="ECO:0000256" key="1">
    <source>
        <dbReference type="ARBA" id="ARBA00010409"/>
    </source>
</evidence>
<dbReference type="OrthoDB" id="6614653at2759"/>
<name>A0A8X6YBJ1_9ARAC</name>
<organism evidence="6 7">
    <name type="scientific">Trichonephila inaurata madagascariensis</name>
    <dbReference type="NCBI Taxonomy" id="2747483"/>
    <lineage>
        <taxon>Eukaryota</taxon>
        <taxon>Metazoa</taxon>
        <taxon>Ecdysozoa</taxon>
        <taxon>Arthropoda</taxon>
        <taxon>Chelicerata</taxon>
        <taxon>Arachnida</taxon>
        <taxon>Araneae</taxon>
        <taxon>Araneomorphae</taxon>
        <taxon>Entelegynae</taxon>
        <taxon>Araneoidea</taxon>
        <taxon>Nephilidae</taxon>
        <taxon>Trichonephila</taxon>
        <taxon>Trichonephila inaurata</taxon>
    </lineage>
</organism>
<dbReference type="SUPFAM" id="SSF48371">
    <property type="entry name" value="ARM repeat"/>
    <property type="match status" value="2"/>
</dbReference>
<proteinExistence type="inferred from homology"/>
<dbReference type="InterPro" id="IPR016024">
    <property type="entry name" value="ARM-type_fold"/>
</dbReference>
<dbReference type="Pfam" id="PF25150">
    <property type="entry name" value="TPR_Trm732"/>
    <property type="match status" value="1"/>
</dbReference>
<evidence type="ECO:0000256" key="2">
    <source>
        <dbReference type="ARBA" id="ARBA00022694"/>
    </source>
</evidence>
<dbReference type="InterPro" id="IPR019442">
    <property type="entry name" value="THADA/TRM732_DUF2428"/>
</dbReference>
<feature type="domain" description="tRNA (32-2'-O)-methyltransferase regulator THADA-like TPR repeats region" evidence="4">
    <location>
        <begin position="428"/>
        <end position="660"/>
    </location>
</feature>
<gene>
    <name evidence="6" type="primary">THADA</name>
    <name evidence="6" type="ORF">TNIN_249651</name>
</gene>
<dbReference type="Pfam" id="PF10350">
    <property type="entry name" value="DUF2428"/>
    <property type="match status" value="1"/>
</dbReference>
<dbReference type="PANTHER" id="PTHR14387">
    <property type="entry name" value="THADA/DEATH RECEPTOR INTERACTING PROTEIN"/>
    <property type="match status" value="1"/>
</dbReference>
<dbReference type="InterPro" id="IPR056843">
    <property type="entry name" value="THADA-like_TPR"/>
</dbReference>
<comment type="caution">
    <text evidence="6">The sequence shown here is derived from an EMBL/GenBank/DDBJ whole genome shotgun (WGS) entry which is preliminary data.</text>
</comment>